<accession>A0A844XPN3</accession>
<evidence type="ECO:0000313" key="3">
    <source>
        <dbReference type="Proteomes" id="UP000448199"/>
    </source>
</evidence>
<dbReference type="Proteomes" id="UP000448199">
    <property type="component" value="Unassembled WGS sequence"/>
</dbReference>
<sequence>MAAKGPLKGIRDWAIHRLVANYWSLPLVAVVAAPLVGALVLWIDWAVAGRWLYEHGITLLVAGDTAQDLAVAIVGINAAFLTLYWSVTLIVLTLATGNLGVRLVDRWLDKGLVRLSMAGLTFCLVFSIIVLSRLDPESSVAELPHFALAGMFALELVNICMLGVAIHDLGRTMFVDRSIAHLGTEAGNVAIPIVAADPYAGEWSCTLAAKRGGYVEGIDLSTIKEELAIETGAVRFCAAPGQHVLEGEPLVRIETVRGDADRLLKFIPIGEFRSSVESTVYQVRLLVEVAARALSPGINDFYSAMACADQLAVAISGHAGTWVDEGKVAGWERDPRFELPGQDFRGLFGGPLKAFRQAAADYPSVSIRMIENYARVCRLMGEQGCPPGLLHYLRRCGEELRDHAIANAEQECDRTDIADAFRRFDQPAL</sequence>
<dbReference type="EMBL" id="WTYC01000001">
    <property type="protein sequence ID" value="MXO47374.1"/>
    <property type="molecule type" value="Genomic_DNA"/>
</dbReference>
<comment type="caution">
    <text evidence="2">The sequence shown here is derived from an EMBL/GenBank/DDBJ whole genome shotgun (WGS) entry which is preliminary data.</text>
</comment>
<dbReference type="RefSeq" id="WP_160726874.1">
    <property type="nucleotide sequence ID" value="NZ_WTYC01000001.1"/>
</dbReference>
<dbReference type="Pfam" id="PF10011">
    <property type="entry name" value="DUF2254"/>
    <property type="match status" value="1"/>
</dbReference>
<feature type="transmembrane region" description="Helical" evidence="1">
    <location>
        <begin position="146"/>
        <end position="167"/>
    </location>
</feature>
<reference evidence="2 3" key="1">
    <citation type="submission" date="2019-12" db="EMBL/GenBank/DDBJ databases">
        <title>Genomic-based taxomic classification of the family Erythrobacteraceae.</title>
        <authorList>
            <person name="Xu L."/>
        </authorList>
    </citation>
    <scope>NUCLEOTIDE SEQUENCE [LARGE SCALE GENOMIC DNA]</scope>
    <source>
        <strain evidence="2 3">DSM 17792</strain>
    </source>
</reference>
<keyword evidence="1" id="KW-1133">Transmembrane helix</keyword>
<keyword evidence="1" id="KW-0472">Membrane</keyword>
<keyword evidence="3" id="KW-1185">Reference proteome</keyword>
<organism evidence="2 3">
    <name type="scientific">Qipengyuania vulgaris</name>
    <dbReference type="NCBI Taxonomy" id="291985"/>
    <lineage>
        <taxon>Bacteria</taxon>
        <taxon>Pseudomonadati</taxon>
        <taxon>Pseudomonadota</taxon>
        <taxon>Alphaproteobacteria</taxon>
        <taxon>Sphingomonadales</taxon>
        <taxon>Erythrobacteraceae</taxon>
        <taxon>Qipengyuania</taxon>
    </lineage>
</organism>
<protein>
    <submittedName>
        <fullName evidence="2">DUF2254 domain-containing protein</fullName>
    </submittedName>
</protein>
<dbReference type="OrthoDB" id="2955631at2"/>
<dbReference type="AlphaFoldDB" id="A0A844XPN3"/>
<feature type="transmembrane region" description="Helical" evidence="1">
    <location>
        <begin position="115"/>
        <end position="134"/>
    </location>
</feature>
<feature type="transmembrane region" description="Helical" evidence="1">
    <location>
        <begin position="69"/>
        <end position="94"/>
    </location>
</feature>
<evidence type="ECO:0000313" key="2">
    <source>
        <dbReference type="EMBL" id="MXO47374.1"/>
    </source>
</evidence>
<feature type="transmembrane region" description="Helical" evidence="1">
    <location>
        <begin position="21"/>
        <end position="43"/>
    </location>
</feature>
<gene>
    <name evidence="2" type="ORF">GRI69_03770</name>
</gene>
<name>A0A844XPN3_9SPHN</name>
<proteinExistence type="predicted"/>
<evidence type="ECO:0000256" key="1">
    <source>
        <dbReference type="SAM" id="Phobius"/>
    </source>
</evidence>
<dbReference type="InterPro" id="IPR018723">
    <property type="entry name" value="DUF2254_membrane"/>
</dbReference>
<keyword evidence="1" id="KW-0812">Transmembrane</keyword>